<proteinExistence type="predicted"/>
<sequence>MRGSSVTLPIDMIHQYKPHSSVRIKPNVLVLRPVYNHITLVVCRKEPLARYHSINNLKHFSTSRLQLALAVCCCSLMASSCRSIQRGLSSHLGT</sequence>
<dbReference type="EMBL" id="GBRH01168634">
    <property type="protein sequence ID" value="JAE29262.1"/>
    <property type="molecule type" value="Transcribed_RNA"/>
</dbReference>
<protein>
    <submittedName>
        <fullName evidence="1">ATP sulfurylase</fullName>
    </submittedName>
</protein>
<reference evidence="1" key="1">
    <citation type="submission" date="2014-09" db="EMBL/GenBank/DDBJ databases">
        <authorList>
            <person name="Magalhaes I.L.F."/>
            <person name="Oliveira U."/>
            <person name="Santos F.R."/>
            <person name="Vidigal T.H.D.A."/>
            <person name="Brescovit A.D."/>
            <person name="Santos A.J."/>
        </authorList>
    </citation>
    <scope>NUCLEOTIDE SEQUENCE</scope>
    <source>
        <tissue evidence="1">Shoot tissue taken approximately 20 cm above the soil surface</tissue>
    </source>
</reference>
<name>A0A0A9GXL7_ARUDO</name>
<accession>A0A0A9GXL7</accession>
<evidence type="ECO:0000313" key="1">
    <source>
        <dbReference type="EMBL" id="JAE29262.1"/>
    </source>
</evidence>
<reference evidence="1" key="2">
    <citation type="journal article" date="2015" name="Data Brief">
        <title>Shoot transcriptome of the giant reed, Arundo donax.</title>
        <authorList>
            <person name="Barrero R.A."/>
            <person name="Guerrero F.D."/>
            <person name="Moolhuijzen P."/>
            <person name="Goolsby J.A."/>
            <person name="Tidwell J."/>
            <person name="Bellgard S.E."/>
            <person name="Bellgard M.I."/>
        </authorList>
    </citation>
    <scope>NUCLEOTIDE SEQUENCE</scope>
    <source>
        <tissue evidence="1">Shoot tissue taken approximately 20 cm above the soil surface</tissue>
    </source>
</reference>
<organism evidence="1">
    <name type="scientific">Arundo donax</name>
    <name type="common">Giant reed</name>
    <name type="synonym">Donax arundinaceus</name>
    <dbReference type="NCBI Taxonomy" id="35708"/>
    <lineage>
        <taxon>Eukaryota</taxon>
        <taxon>Viridiplantae</taxon>
        <taxon>Streptophyta</taxon>
        <taxon>Embryophyta</taxon>
        <taxon>Tracheophyta</taxon>
        <taxon>Spermatophyta</taxon>
        <taxon>Magnoliopsida</taxon>
        <taxon>Liliopsida</taxon>
        <taxon>Poales</taxon>
        <taxon>Poaceae</taxon>
        <taxon>PACMAD clade</taxon>
        <taxon>Arundinoideae</taxon>
        <taxon>Arundineae</taxon>
        <taxon>Arundo</taxon>
    </lineage>
</organism>
<dbReference type="AlphaFoldDB" id="A0A0A9GXL7"/>